<protein>
    <submittedName>
        <fullName evidence="1">Uncharacterized protein</fullName>
    </submittedName>
</protein>
<dbReference type="AlphaFoldDB" id="A0A6C0E638"/>
<organism evidence="1">
    <name type="scientific">viral metagenome</name>
    <dbReference type="NCBI Taxonomy" id="1070528"/>
    <lineage>
        <taxon>unclassified sequences</taxon>
        <taxon>metagenomes</taxon>
        <taxon>organismal metagenomes</taxon>
    </lineage>
</organism>
<name>A0A6C0E638_9ZZZZ</name>
<dbReference type="EMBL" id="MN739747">
    <property type="protein sequence ID" value="QHT24637.1"/>
    <property type="molecule type" value="Genomic_DNA"/>
</dbReference>
<proteinExistence type="predicted"/>
<reference evidence="1" key="1">
    <citation type="journal article" date="2020" name="Nature">
        <title>Giant virus diversity and host interactions through global metagenomics.</title>
        <authorList>
            <person name="Schulz F."/>
            <person name="Roux S."/>
            <person name="Paez-Espino D."/>
            <person name="Jungbluth S."/>
            <person name="Walsh D.A."/>
            <person name="Denef V.J."/>
            <person name="McMahon K.D."/>
            <person name="Konstantinidis K.T."/>
            <person name="Eloe-Fadrosh E.A."/>
            <person name="Kyrpides N.C."/>
            <person name="Woyke T."/>
        </authorList>
    </citation>
    <scope>NUCLEOTIDE SEQUENCE</scope>
    <source>
        <strain evidence="1">GVMAG-M-3300023179-150</strain>
    </source>
</reference>
<evidence type="ECO:0000313" key="1">
    <source>
        <dbReference type="EMBL" id="QHT24637.1"/>
    </source>
</evidence>
<sequence length="44" mass="4922">MHILLASTGKSDIFCEYPNLHISLNKPGYNSATSNEKCLLKKKL</sequence>
<accession>A0A6C0E638</accession>